<feature type="region of interest" description="Disordered" evidence="1">
    <location>
        <begin position="1"/>
        <end position="102"/>
    </location>
</feature>
<dbReference type="InterPro" id="IPR011333">
    <property type="entry name" value="SKP1/BTB/POZ_sf"/>
</dbReference>
<feature type="domain" description="BTB" evidence="2">
    <location>
        <begin position="118"/>
        <end position="190"/>
    </location>
</feature>
<dbReference type="PROSITE" id="PS50097">
    <property type="entry name" value="BTB"/>
    <property type="match status" value="1"/>
</dbReference>
<dbReference type="Pfam" id="PF00651">
    <property type="entry name" value="BTB"/>
    <property type="match status" value="1"/>
</dbReference>
<evidence type="ECO:0000256" key="1">
    <source>
        <dbReference type="SAM" id="MobiDB-lite"/>
    </source>
</evidence>
<proteinExistence type="predicted"/>
<protein>
    <recommendedName>
        <fullName evidence="2">BTB domain-containing protein</fullName>
    </recommendedName>
</protein>
<dbReference type="AlphaFoldDB" id="A0A164RJW8"/>
<name>A0A164RJW8_9AGAM</name>
<dbReference type="SUPFAM" id="SSF54695">
    <property type="entry name" value="POZ domain"/>
    <property type="match status" value="1"/>
</dbReference>
<dbReference type="CDD" id="cd18186">
    <property type="entry name" value="BTB_POZ_ZBTB_KLHL-like"/>
    <property type="match status" value="1"/>
</dbReference>
<keyword evidence="4" id="KW-1185">Reference proteome</keyword>
<accession>A0A164RJW8</accession>
<evidence type="ECO:0000259" key="2">
    <source>
        <dbReference type="PROSITE" id="PS50097"/>
    </source>
</evidence>
<sequence length="394" mass="43782">MADETSNNASDTTIYDPLPNLKRRHSTRLSGASQPSQEKVVDPETPHPSIGNDYPPSPPISTIDSNGKMTPGPTKEAVAPEKSSNKNQESSEPGPPDASNTTHAIDLITSSVFAYDDADIILRSNDNVEFRVHKQILNLASQEFRDLVQNPRKTSKRRKILPDAEISESLPVRAVDETEDDLETLLRFVYPIGGNFTTSLSSLTEDICLLGKWGLVAIQNDLAERLAEPNLISNDPVKAYDHAKYFGYENARHAALKALYALPFEGDEKYFMSEDLDLNARDLQQILSWKKRYMDEVLTIVEDYKVPKPTAGTSCKNCISASRWCWWGSFKNRARNTSNLLGPNELEKKIFASMDSKACSASHSEVFETVSTLCADLRKKIDALPVEHASSNST</sequence>
<feature type="compositionally biased region" description="Low complexity" evidence="1">
    <location>
        <begin position="81"/>
        <end position="92"/>
    </location>
</feature>
<organism evidence="3 4">
    <name type="scientific">Sistotremastrum niveocremeum HHB9708</name>
    <dbReference type="NCBI Taxonomy" id="1314777"/>
    <lineage>
        <taxon>Eukaryota</taxon>
        <taxon>Fungi</taxon>
        <taxon>Dikarya</taxon>
        <taxon>Basidiomycota</taxon>
        <taxon>Agaricomycotina</taxon>
        <taxon>Agaricomycetes</taxon>
        <taxon>Sistotremastrales</taxon>
        <taxon>Sistotremastraceae</taxon>
        <taxon>Sertulicium</taxon>
        <taxon>Sertulicium niveocremeum</taxon>
    </lineage>
</organism>
<feature type="compositionally biased region" description="Polar residues" evidence="1">
    <location>
        <begin position="28"/>
        <end position="37"/>
    </location>
</feature>
<feature type="compositionally biased region" description="Polar residues" evidence="1">
    <location>
        <begin position="1"/>
        <end position="13"/>
    </location>
</feature>
<evidence type="ECO:0000313" key="3">
    <source>
        <dbReference type="EMBL" id="KZS90623.1"/>
    </source>
</evidence>
<evidence type="ECO:0000313" key="4">
    <source>
        <dbReference type="Proteomes" id="UP000076722"/>
    </source>
</evidence>
<dbReference type="EMBL" id="KV419420">
    <property type="protein sequence ID" value="KZS90623.1"/>
    <property type="molecule type" value="Genomic_DNA"/>
</dbReference>
<dbReference type="InterPro" id="IPR000210">
    <property type="entry name" value="BTB/POZ_dom"/>
</dbReference>
<dbReference type="Gene3D" id="3.30.710.10">
    <property type="entry name" value="Potassium Channel Kv1.1, Chain A"/>
    <property type="match status" value="1"/>
</dbReference>
<reference evidence="3 4" key="1">
    <citation type="journal article" date="2016" name="Mol. Biol. Evol.">
        <title>Comparative Genomics of Early-Diverging Mushroom-Forming Fungi Provides Insights into the Origins of Lignocellulose Decay Capabilities.</title>
        <authorList>
            <person name="Nagy L.G."/>
            <person name="Riley R."/>
            <person name="Tritt A."/>
            <person name="Adam C."/>
            <person name="Daum C."/>
            <person name="Floudas D."/>
            <person name="Sun H."/>
            <person name="Yadav J.S."/>
            <person name="Pangilinan J."/>
            <person name="Larsson K.H."/>
            <person name="Matsuura K."/>
            <person name="Barry K."/>
            <person name="Labutti K."/>
            <person name="Kuo R."/>
            <person name="Ohm R.A."/>
            <person name="Bhattacharya S.S."/>
            <person name="Shirouzu T."/>
            <person name="Yoshinaga Y."/>
            <person name="Martin F.M."/>
            <person name="Grigoriev I.V."/>
            <person name="Hibbett D.S."/>
        </authorList>
    </citation>
    <scope>NUCLEOTIDE SEQUENCE [LARGE SCALE GENOMIC DNA]</scope>
    <source>
        <strain evidence="3 4">HHB9708</strain>
    </source>
</reference>
<dbReference type="OrthoDB" id="3238622at2759"/>
<gene>
    <name evidence="3" type="ORF">SISNIDRAFT_488197</name>
</gene>
<dbReference type="Proteomes" id="UP000076722">
    <property type="component" value="Unassembled WGS sequence"/>
</dbReference>